<keyword evidence="5 10" id="KW-1133">Transmembrane helix</keyword>
<dbReference type="Proteomes" id="UP001642484">
    <property type="component" value="Unassembled WGS sequence"/>
</dbReference>
<keyword evidence="3 10" id="KW-0812">Transmembrane</keyword>
<evidence type="ECO:0000256" key="9">
    <source>
        <dbReference type="ARBA" id="ARBA00037847"/>
    </source>
</evidence>
<evidence type="ECO:0000256" key="8">
    <source>
        <dbReference type="ARBA" id="ARBA00023180"/>
    </source>
</evidence>
<evidence type="ECO:0000313" key="13">
    <source>
        <dbReference type="Proteomes" id="UP001642484"/>
    </source>
</evidence>
<protein>
    <recommendedName>
        <fullName evidence="11">Tyrosine-protein kinase ephrin type A/B receptor-like domain-containing protein</fullName>
    </recommendedName>
</protein>
<dbReference type="EMBL" id="CAXAMN010027062">
    <property type="protein sequence ID" value="CAK9108091.1"/>
    <property type="molecule type" value="Genomic_DNA"/>
</dbReference>
<evidence type="ECO:0000256" key="10">
    <source>
        <dbReference type="SAM" id="Phobius"/>
    </source>
</evidence>
<accession>A0ABP0S6X4</accession>
<keyword evidence="4" id="KW-0732">Signal</keyword>
<keyword evidence="2" id="KW-1003">Cell membrane</keyword>
<feature type="domain" description="Tyrosine-protein kinase ephrin type A/B receptor-like" evidence="11">
    <location>
        <begin position="438"/>
        <end position="475"/>
    </location>
</feature>
<keyword evidence="8" id="KW-0325">Glycoprotein</keyword>
<evidence type="ECO:0000256" key="2">
    <source>
        <dbReference type="ARBA" id="ARBA00022475"/>
    </source>
</evidence>
<dbReference type="InterPro" id="IPR032675">
    <property type="entry name" value="LRR_dom_sf"/>
</dbReference>
<dbReference type="PANTHER" id="PTHR48052:SF8">
    <property type="entry name" value="LRR RECEPTOR-LIKE SERINE_THREONINE-PROTEIN KINASE FLS2"/>
    <property type="match status" value="1"/>
</dbReference>
<feature type="non-terminal residue" evidence="12">
    <location>
        <position position="1"/>
    </location>
</feature>
<dbReference type="PANTHER" id="PTHR48052">
    <property type="entry name" value="UNNAMED PRODUCT"/>
    <property type="match status" value="1"/>
</dbReference>
<dbReference type="SMART" id="SM01411">
    <property type="entry name" value="Ephrin_rec_like"/>
    <property type="match status" value="1"/>
</dbReference>
<keyword evidence="6 10" id="KW-0472">Membrane</keyword>
<evidence type="ECO:0000313" key="12">
    <source>
        <dbReference type="EMBL" id="CAK9108091.1"/>
    </source>
</evidence>
<sequence>HVRTALCSIHGMRRVRTAFSILCALRCHLQVQAIRESYNPDSIHSNLTGHSDSDCEREAAEAKRVLLKLGAQGTFNGNHCSWPGITCKNRWSCKVSKLVCSDCGGQLPEHIGLQHLENVFLRHRNLTGNIVALQGLRQLTVLKVHGAFVEGDIEVLAQLPALIDLDLSKTSVFGDIMALARSVFSFCLRALDLSKTKVTGNIEFLKYIKYLEVADFSSTKVSGSIAPGSWGTCCQKLRSLKVSNTSVSLSFGQQSFDDLMVTNEKFWLPKLKYLDMSSCPINLSLTELSVIVSKLAVLSSLKVANAGLHGSWPMFWRPVTSVDLSGNRISDLKALPATDIALLRDIRQLHIKDGLLAQALRTGLVLDLFETELETREEAQRLVAKGLLQTTTEFAIRDDLKGFACKDIAGSTLRVTPAKFLPDELCECLPGWHGNGINCSKCPRDTFSDHMGQVLCQPCPANSTSPEGAASKVQCNCKVGRLYGSSCGCAPQHALQGDSCVPCSELHLQCNQPGSVASTALPQEGHARLQPLATVAHKCHPPAKARCPGDRTCGEGYTGTLCVSCTEGFWATGSKCQKCAQASSTTWWAFGLAAVVTAAVALAAFLGYRWLFGGRRNTPGPPNATTLLQRVLLLQAPVLLQMVQLWSILGRMGERSGKGLPEVRYLEAFQLTATELQNSFNVQCTFHAETVRTLFALGSPLLPLLLLACSATLECFQEGLGVNMALKTLTLLFIGGASSSAALLSCQYADGDSQSIGEHAFRAAFPQL</sequence>
<name>A0ABP0S6X4_9DINO</name>
<gene>
    <name evidence="12" type="ORF">CCMP2556_LOCUS50389</name>
</gene>
<dbReference type="Pfam" id="PF07699">
    <property type="entry name" value="Ephrin_rec_like"/>
    <property type="match status" value="1"/>
</dbReference>
<dbReference type="Gene3D" id="3.80.10.10">
    <property type="entry name" value="Ribonuclease Inhibitor"/>
    <property type="match status" value="2"/>
</dbReference>
<dbReference type="InterPro" id="IPR009030">
    <property type="entry name" value="Growth_fac_rcpt_cys_sf"/>
</dbReference>
<dbReference type="InterPro" id="IPR011641">
    <property type="entry name" value="Tyr-kin_ephrin_A/B_rcpt-like"/>
</dbReference>
<evidence type="ECO:0000256" key="4">
    <source>
        <dbReference type="ARBA" id="ARBA00022729"/>
    </source>
</evidence>
<evidence type="ECO:0000259" key="11">
    <source>
        <dbReference type="Pfam" id="PF07699"/>
    </source>
</evidence>
<evidence type="ECO:0000256" key="5">
    <source>
        <dbReference type="ARBA" id="ARBA00022989"/>
    </source>
</evidence>
<keyword evidence="7" id="KW-0675">Receptor</keyword>
<comment type="subcellular location">
    <subcellularLocation>
        <location evidence="1">Cell membrane</location>
    </subcellularLocation>
    <subcellularLocation>
        <location evidence="9">Endomembrane system</location>
        <topology evidence="9">Single-pass membrane protein</topology>
    </subcellularLocation>
</comment>
<evidence type="ECO:0000256" key="1">
    <source>
        <dbReference type="ARBA" id="ARBA00004236"/>
    </source>
</evidence>
<organism evidence="12 13">
    <name type="scientific">Durusdinium trenchii</name>
    <dbReference type="NCBI Taxonomy" id="1381693"/>
    <lineage>
        <taxon>Eukaryota</taxon>
        <taxon>Sar</taxon>
        <taxon>Alveolata</taxon>
        <taxon>Dinophyceae</taxon>
        <taxon>Suessiales</taxon>
        <taxon>Symbiodiniaceae</taxon>
        <taxon>Durusdinium</taxon>
    </lineage>
</organism>
<dbReference type="SUPFAM" id="SSF52058">
    <property type="entry name" value="L domain-like"/>
    <property type="match status" value="1"/>
</dbReference>
<evidence type="ECO:0000256" key="3">
    <source>
        <dbReference type="ARBA" id="ARBA00022692"/>
    </source>
</evidence>
<proteinExistence type="predicted"/>
<evidence type="ECO:0000256" key="7">
    <source>
        <dbReference type="ARBA" id="ARBA00023170"/>
    </source>
</evidence>
<feature type="transmembrane region" description="Helical" evidence="10">
    <location>
        <begin position="587"/>
        <end position="611"/>
    </location>
</feature>
<dbReference type="Gene3D" id="2.10.50.10">
    <property type="entry name" value="Tumor Necrosis Factor Receptor, subunit A, domain 2"/>
    <property type="match status" value="1"/>
</dbReference>
<keyword evidence="13" id="KW-1185">Reference proteome</keyword>
<evidence type="ECO:0000256" key="6">
    <source>
        <dbReference type="ARBA" id="ARBA00023136"/>
    </source>
</evidence>
<comment type="caution">
    <text evidence="12">The sequence shown here is derived from an EMBL/GenBank/DDBJ whole genome shotgun (WGS) entry which is preliminary data.</text>
</comment>
<dbReference type="SUPFAM" id="SSF57184">
    <property type="entry name" value="Growth factor receptor domain"/>
    <property type="match status" value="1"/>
</dbReference>
<reference evidence="12 13" key="1">
    <citation type="submission" date="2024-02" db="EMBL/GenBank/DDBJ databases">
        <authorList>
            <person name="Chen Y."/>
            <person name="Shah S."/>
            <person name="Dougan E. K."/>
            <person name="Thang M."/>
            <person name="Chan C."/>
        </authorList>
    </citation>
    <scope>NUCLEOTIDE SEQUENCE [LARGE SCALE GENOMIC DNA]</scope>
</reference>